<dbReference type="FunFam" id="1.20.810.10:FF:000002">
    <property type="entry name" value="Cytochrome b"/>
    <property type="match status" value="1"/>
</dbReference>
<dbReference type="PIRSF" id="PIRSF038885">
    <property type="entry name" value="COB"/>
    <property type="match status" value="1"/>
</dbReference>
<feature type="transmembrane region" description="Helical" evidence="20">
    <location>
        <begin position="30"/>
        <end position="57"/>
    </location>
</feature>
<keyword evidence="13 19" id="KW-0408">Iron</keyword>
<dbReference type="PROSITE" id="PS51002">
    <property type="entry name" value="CYTB_NTER"/>
    <property type="match status" value="1"/>
</dbReference>
<dbReference type="Pfam" id="PF00032">
    <property type="entry name" value="Cytochrom_B_C"/>
    <property type="match status" value="1"/>
</dbReference>
<dbReference type="InterPro" id="IPR036150">
    <property type="entry name" value="Cyt_b/b6_C_sf"/>
</dbReference>
<evidence type="ECO:0000256" key="9">
    <source>
        <dbReference type="ARBA" id="ARBA00022723"/>
    </source>
</evidence>
<feature type="binding site" description="axial binding residue" evidence="19">
    <location>
        <position position="196"/>
    </location>
    <ligand>
        <name>heme b</name>
        <dbReference type="ChEBI" id="CHEBI:60344"/>
        <label>b566</label>
    </ligand>
    <ligandPart>
        <name>Fe</name>
        <dbReference type="ChEBI" id="CHEBI:18248"/>
    </ligandPart>
</feature>
<dbReference type="AlphaFoldDB" id="A0A0A7DGR4"/>
<keyword evidence="8 20" id="KW-0812">Transmembrane</keyword>
<keyword evidence="16 20" id="KW-0472">Membrane</keyword>
<evidence type="ECO:0000256" key="18">
    <source>
        <dbReference type="PIRSR" id="PIRSR038885-1"/>
    </source>
</evidence>
<keyword evidence="15 20" id="KW-0496">Mitochondrion</keyword>
<dbReference type="GO" id="GO:0046872">
    <property type="term" value="F:metal ion binding"/>
    <property type="evidence" value="ECO:0007669"/>
    <property type="project" value="UniProtKB-UniRule"/>
</dbReference>
<feature type="transmembrane region" description="Helical" evidence="20">
    <location>
        <begin position="178"/>
        <end position="200"/>
    </location>
</feature>
<feature type="transmembrane region" description="Helical" evidence="20">
    <location>
        <begin position="350"/>
        <end position="372"/>
    </location>
</feature>
<dbReference type="EMBL" id="KJ944241">
    <property type="protein sequence ID" value="AII99045.1"/>
    <property type="molecule type" value="Genomic_DNA"/>
</dbReference>
<feature type="transmembrane region" description="Helical" evidence="20">
    <location>
        <begin position="319"/>
        <end position="338"/>
    </location>
</feature>
<evidence type="ECO:0000256" key="1">
    <source>
        <dbReference type="ARBA" id="ARBA00002566"/>
    </source>
</evidence>
<evidence type="ECO:0000256" key="7">
    <source>
        <dbReference type="ARBA" id="ARBA00022660"/>
    </source>
</evidence>
<comment type="similarity">
    <text evidence="17 20">Belongs to the cytochrome b family.</text>
</comment>
<dbReference type="GO" id="GO:0006122">
    <property type="term" value="P:mitochondrial electron transport, ubiquinol to cytochrome c"/>
    <property type="evidence" value="ECO:0007669"/>
    <property type="project" value="TreeGrafter"/>
</dbReference>
<evidence type="ECO:0000256" key="15">
    <source>
        <dbReference type="ARBA" id="ARBA00023128"/>
    </source>
</evidence>
<feature type="domain" description="Cytochrome b/b6 C-terminal region profile" evidence="22">
    <location>
        <begin position="210"/>
        <end position="379"/>
    </location>
</feature>
<evidence type="ECO:0000256" key="12">
    <source>
        <dbReference type="ARBA" id="ARBA00022989"/>
    </source>
</evidence>
<evidence type="ECO:0000256" key="20">
    <source>
        <dbReference type="RuleBase" id="RU362117"/>
    </source>
</evidence>
<dbReference type="PROSITE" id="PS51003">
    <property type="entry name" value="CYTB_CTER"/>
    <property type="match status" value="1"/>
</dbReference>
<evidence type="ECO:0000313" key="23">
    <source>
        <dbReference type="EMBL" id="AII99045.1"/>
    </source>
</evidence>
<reference evidence="23" key="1">
    <citation type="journal article" date="2014" name="J. Hum. Evol.">
        <title>Comparative and population mitogenomic analyses of Madagascar's extinct, giant 'subfossil' lemurs.</title>
        <authorList>
            <person name="Kistler L."/>
            <person name="Ratan A."/>
            <person name="Godfrey L.R."/>
            <person name="Crowley B.E."/>
            <person name="Hughes C.E."/>
            <person name="Lei R."/>
            <person name="Cui Y."/>
            <person name="Wood M.L."/>
            <person name="Muldoon K.M."/>
            <person name="Andriamialison H."/>
            <person name="McGraw J.J."/>
            <person name="Tomsho L.P."/>
            <person name="Schuster S.C."/>
            <person name="Miller W."/>
            <person name="Louis E.E."/>
            <person name="Yoder A.D."/>
            <person name="Malhi R.S."/>
            <person name="Perry G.H."/>
        </authorList>
    </citation>
    <scope>NUCLEOTIDE SEQUENCE</scope>
    <source>
        <strain evidence="23">TORO8.19</strain>
    </source>
</reference>
<keyword evidence="14" id="KW-0830">Ubiquinone</keyword>
<evidence type="ECO:0000256" key="2">
    <source>
        <dbReference type="ARBA" id="ARBA00004448"/>
    </source>
</evidence>
<geneLocation type="mitochondrion" evidence="23"/>
<evidence type="ECO:0000256" key="6">
    <source>
        <dbReference type="ARBA" id="ARBA00022617"/>
    </source>
</evidence>
<keyword evidence="10" id="KW-0999">Mitochondrion inner membrane</keyword>
<comment type="subunit">
    <text evidence="3">The cytochrome bc1 complex contains 11 subunits: 3 respiratory subunits (MT-CYB, CYC1 and UQCRFS1), 2 core proteins (UQCRC1 and UQCRC2) and 6 low-molecular weight proteins (UQCRH/QCR6, UQCRB/QCR7, UQCRQ/QCR8, UQCR10/QCR9, UQCR11/QCR10 and a cleavage product of UQCRFS1). This cytochrome bc1 complex then forms a dimer.</text>
</comment>
<feature type="transmembrane region" description="Helical" evidence="20">
    <location>
        <begin position="113"/>
        <end position="133"/>
    </location>
</feature>
<dbReference type="Pfam" id="PF00033">
    <property type="entry name" value="Cytochrome_B"/>
    <property type="match status" value="1"/>
</dbReference>
<gene>
    <name evidence="23" type="primary">CYTB</name>
</gene>
<keyword evidence="5 20" id="KW-0813">Transport</keyword>
<dbReference type="GO" id="GO:0016491">
    <property type="term" value="F:oxidoreductase activity"/>
    <property type="evidence" value="ECO:0007669"/>
    <property type="project" value="UniProtKB-UniRule"/>
</dbReference>
<dbReference type="InterPro" id="IPR048260">
    <property type="entry name" value="Cytochrome_b_C_euk/bac"/>
</dbReference>
<comment type="subcellular location">
    <subcellularLocation>
        <location evidence="2">Mitochondrion inner membrane</location>
        <topology evidence="2">Multi-pass membrane protein</topology>
    </subcellularLocation>
</comment>
<evidence type="ECO:0000259" key="21">
    <source>
        <dbReference type="PROSITE" id="PS51002"/>
    </source>
</evidence>
<protein>
    <recommendedName>
        <fullName evidence="4 20">Cytochrome b</fullName>
    </recommendedName>
</protein>
<evidence type="ECO:0000256" key="3">
    <source>
        <dbReference type="ARBA" id="ARBA00011088"/>
    </source>
</evidence>
<evidence type="ECO:0000256" key="14">
    <source>
        <dbReference type="ARBA" id="ARBA00023075"/>
    </source>
</evidence>
<feature type="transmembrane region" description="Helical" evidence="20">
    <location>
        <begin position="140"/>
        <end position="158"/>
    </location>
</feature>
<keyword evidence="7 20" id="KW-0679">Respiratory chain</keyword>
<evidence type="ECO:0000259" key="22">
    <source>
        <dbReference type="PROSITE" id="PS51003"/>
    </source>
</evidence>
<evidence type="ECO:0000256" key="5">
    <source>
        <dbReference type="ARBA" id="ARBA00022448"/>
    </source>
</evidence>
<dbReference type="InterPro" id="IPR027387">
    <property type="entry name" value="Cytb/b6-like_sf"/>
</dbReference>
<evidence type="ECO:0000256" key="4">
    <source>
        <dbReference type="ARBA" id="ARBA00013531"/>
    </source>
</evidence>
<dbReference type="CDD" id="cd00290">
    <property type="entry name" value="cytochrome_b_C"/>
    <property type="match status" value="1"/>
</dbReference>
<dbReference type="InterPro" id="IPR005798">
    <property type="entry name" value="Cyt_b/b6_C"/>
</dbReference>
<feature type="transmembrane region" description="Helical" evidence="20">
    <location>
        <begin position="288"/>
        <end position="307"/>
    </location>
</feature>
<evidence type="ECO:0000256" key="13">
    <source>
        <dbReference type="ARBA" id="ARBA00023004"/>
    </source>
</evidence>
<dbReference type="GO" id="GO:0045275">
    <property type="term" value="C:respiratory chain complex III"/>
    <property type="evidence" value="ECO:0007669"/>
    <property type="project" value="InterPro"/>
</dbReference>
<dbReference type="InterPro" id="IPR030689">
    <property type="entry name" value="Cytochrome_b"/>
</dbReference>
<evidence type="ECO:0000256" key="11">
    <source>
        <dbReference type="ARBA" id="ARBA00022982"/>
    </source>
</evidence>
<dbReference type="InterPro" id="IPR016174">
    <property type="entry name" value="Di-haem_cyt_TM"/>
</dbReference>
<accession>A0A0A7DGR4</accession>
<keyword evidence="11 20" id="KW-0249">Electron transport</keyword>
<feature type="domain" description="Cytochrome b/b6 N-terminal region profile" evidence="21">
    <location>
        <begin position="1"/>
        <end position="209"/>
    </location>
</feature>
<evidence type="ECO:0000256" key="19">
    <source>
        <dbReference type="PIRSR" id="PIRSR038885-2"/>
    </source>
</evidence>
<dbReference type="SUPFAM" id="SSF81648">
    <property type="entry name" value="a domain/subunit of cytochrome bc1 complex (Ubiquinol-cytochrome c reductase)"/>
    <property type="match status" value="1"/>
</dbReference>
<keyword evidence="6 19" id="KW-0349">Heme</keyword>
<dbReference type="PANTHER" id="PTHR19271">
    <property type="entry name" value="CYTOCHROME B"/>
    <property type="match status" value="1"/>
</dbReference>
<keyword evidence="12 20" id="KW-1133">Transmembrane helix</keyword>
<sequence length="379" mass="42588">MNNIRKNHPLMKIMNNSFIDLPAPSNISSWWNFGSLLGACLTLQIITGLFLAMHYTADTTTAFSSVAHICRDVNYGWIIRYLHANGASMFFLCLFIHIGRGLYYGSFTLAETWNIGIILLFTVMATAFMGYVLPWGQMSFWGATVITNLLSAIPYIGTNLVEWIWGGFSVDKATLTRFFAFHFILPFIIAALVLVHLLFLHETGSNNPLGTSSDSDKIPFHPYYTIKDLLGLLLLILLAMMLVLFSPDLLGDPDNYTPANPLSTPPHIKPEWYFLFAYAILRSIPNKLGGVLALISSILILAIIPILHTAKQRSMLFRPLSQCLFWTLTADLFILTWIGGQPVEHPFITIGQTASILYFTLILILMPMASLIENKMLKW</sequence>
<keyword evidence="9 19" id="KW-0479">Metal-binding</keyword>
<comment type="cofactor">
    <cofactor evidence="19">
        <name>heme</name>
        <dbReference type="ChEBI" id="CHEBI:30413"/>
    </cofactor>
    <text evidence="19">Binds 2 heme groups non-covalently.</text>
</comment>
<dbReference type="CDD" id="cd00284">
    <property type="entry name" value="Cytochrome_b_N"/>
    <property type="match status" value="1"/>
</dbReference>
<feature type="transmembrane region" description="Helical" evidence="20">
    <location>
        <begin position="229"/>
        <end position="246"/>
    </location>
</feature>
<dbReference type="InterPro" id="IPR005797">
    <property type="entry name" value="Cyt_b/b6_N"/>
</dbReference>
<organism evidence="23">
    <name type="scientific">Eulemur rubriventer</name>
    <name type="common">Red-bellied lemur</name>
    <dbReference type="NCBI Taxonomy" id="34829"/>
    <lineage>
        <taxon>Eukaryota</taxon>
        <taxon>Metazoa</taxon>
        <taxon>Chordata</taxon>
        <taxon>Craniata</taxon>
        <taxon>Vertebrata</taxon>
        <taxon>Euteleostomi</taxon>
        <taxon>Mammalia</taxon>
        <taxon>Eutheria</taxon>
        <taxon>Euarchontoglires</taxon>
        <taxon>Primates</taxon>
        <taxon>Strepsirrhini</taxon>
        <taxon>Lemuriformes</taxon>
        <taxon>Lemuridae</taxon>
        <taxon>Eulemur</taxon>
    </lineage>
</organism>
<evidence type="ECO:0000256" key="16">
    <source>
        <dbReference type="ARBA" id="ARBA00023136"/>
    </source>
</evidence>
<dbReference type="GO" id="GO:0005743">
    <property type="term" value="C:mitochondrial inner membrane"/>
    <property type="evidence" value="ECO:0007669"/>
    <property type="project" value="UniProtKB-SubCell"/>
</dbReference>
<feature type="transmembrane region" description="Helical" evidence="20">
    <location>
        <begin position="78"/>
        <end position="98"/>
    </location>
</feature>
<comment type="cofactor">
    <cofactor evidence="20">
        <name>heme b</name>
        <dbReference type="ChEBI" id="CHEBI:60344"/>
    </cofactor>
    <text evidence="20">Binds 2 heme groups non-covalently.</text>
</comment>
<dbReference type="Gene3D" id="1.20.810.10">
    <property type="entry name" value="Cytochrome Bc1 Complex, Chain C"/>
    <property type="match status" value="1"/>
</dbReference>
<dbReference type="GO" id="GO:0008121">
    <property type="term" value="F:quinol-cytochrome-c reductase activity"/>
    <property type="evidence" value="ECO:0007669"/>
    <property type="project" value="InterPro"/>
</dbReference>
<evidence type="ECO:0000256" key="8">
    <source>
        <dbReference type="ARBA" id="ARBA00022692"/>
    </source>
</evidence>
<feature type="binding site" description="axial binding residue" evidence="19">
    <location>
        <position position="182"/>
    </location>
    <ligand>
        <name>heme b</name>
        <dbReference type="ChEBI" id="CHEBI:60344"/>
        <label>b562</label>
    </ligand>
    <ligandPart>
        <name>Fe</name>
        <dbReference type="ChEBI" id="CHEBI:18248"/>
    </ligandPart>
</feature>
<dbReference type="PANTHER" id="PTHR19271:SF16">
    <property type="entry name" value="CYTOCHROME B"/>
    <property type="match status" value="1"/>
</dbReference>
<proteinExistence type="inferred from homology"/>
<dbReference type="InterPro" id="IPR048259">
    <property type="entry name" value="Cytochrome_b_N_euk/bac"/>
</dbReference>
<evidence type="ECO:0000256" key="17">
    <source>
        <dbReference type="ARBA" id="ARBA00061233"/>
    </source>
</evidence>
<evidence type="ECO:0000256" key="10">
    <source>
        <dbReference type="ARBA" id="ARBA00022792"/>
    </source>
</evidence>
<dbReference type="SUPFAM" id="SSF81342">
    <property type="entry name" value="Transmembrane di-heme cytochromes"/>
    <property type="match status" value="1"/>
</dbReference>
<feature type="binding site" description="axial binding residue" evidence="19">
    <location>
        <position position="97"/>
    </location>
    <ligand>
        <name>heme b</name>
        <dbReference type="ChEBI" id="CHEBI:60344"/>
        <label>b566</label>
    </ligand>
    <ligandPart>
        <name>Fe</name>
        <dbReference type="ChEBI" id="CHEBI:18248"/>
    </ligandPart>
</feature>
<name>A0A0A7DGR4_EULRU</name>
<feature type="binding site" evidence="18">
    <location>
        <position position="201"/>
    </location>
    <ligand>
        <name>a ubiquinone</name>
        <dbReference type="ChEBI" id="CHEBI:16389"/>
    </ligand>
</feature>
<feature type="binding site" description="axial binding residue" evidence="19">
    <location>
        <position position="83"/>
    </location>
    <ligand>
        <name>heme b</name>
        <dbReference type="ChEBI" id="CHEBI:60344"/>
        <label>b562</label>
    </ligand>
    <ligandPart>
        <name>Fe</name>
        <dbReference type="ChEBI" id="CHEBI:18248"/>
    </ligandPart>
</feature>
<comment type="function">
    <text evidence="1 20">Component of the ubiquinol-cytochrome c reductase complex (complex III or cytochrome b-c1 complex) that is part of the mitochondrial respiratory chain. The b-c1 complex mediates electron transfer from ubiquinol to cytochrome c. Contributes to the generation of a proton gradient across the mitochondrial membrane that is then used for ATP synthesis.</text>
</comment>